<comment type="subcellular location">
    <subcellularLocation>
        <location evidence="1 11">Nucleus</location>
    </subcellularLocation>
</comment>
<dbReference type="InterPro" id="IPR001789">
    <property type="entry name" value="Sig_transdc_resp-reg_receiver"/>
</dbReference>
<keyword evidence="8 11" id="KW-0010">Activator</keyword>
<evidence type="ECO:0000256" key="2">
    <source>
        <dbReference type="ARBA" id="ARBA00006015"/>
    </source>
</evidence>
<evidence type="ECO:0000256" key="10">
    <source>
        <dbReference type="ARBA" id="ARBA00023242"/>
    </source>
</evidence>
<feature type="modified residue" description="4-aspartylphosphate" evidence="12">
    <location>
        <position position="118"/>
    </location>
</feature>
<feature type="region of interest" description="Disordered" evidence="13">
    <location>
        <begin position="630"/>
        <end position="655"/>
    </location>
</feature>
<feature type="domain" description="Response regulatory" evidence="15">
    <location>
        <begin position="22"/>
        <end position="182"/>
    </location>
</feature>
<keyword evidence="18" id="KW-1185">Reference proteome</keyword>
<dbReference type="NCBIfam" id="TIGR01557">
    <property type="entry name" value="myb_SHAQKYF"/>
    <property type="match status" value="1"/>
</dbReference>
<protein>
    <recommendedName>
        <fullName evidence="11">Two-component response regulator</fullName>
    </recommendedName>
</protein>
<evidence type="ECO:0000313" key="18">
    <source>
        <dbReference type="Proteomes" id="UP000626092"/>
    </source>
</evidence>
<evidence type="ECO:0000256" key="4">
    <source>
        <dbReference type="ARBA" id="ARBA00022864"/>
    </source>
</evidence>
<feature type="transmembrane region" description="Helical" evidence="14">
    <location>
        <begin position="48"/>
        <end position="72"/>
    </location>
</feature>
<dbReference type="InterPro" id="IPR006447">
    <property type="entry name" value="Myb_dom_plants"/>
</dbReference>
<evidence type="ECO:0000259" key="16">
    <source>
        <dbReference type="PROSITE" id="PS51294"/>
    </source>
</evidence>
<feature type="region of interest" description="Disordered" evidence="13">
    <location>
        <begin position="186"/>
        <end position="252"/>
    </location>
</feature>
<gene>
    <name evidence="17" type="ORF">RHSIM_Rhsim01G0043000</name>
</gene>
<dbReference type="InterPro" id="IPR001005">
    <property type="entry name" value="SANT/Myb"/>
</dbReference>
<accession>A0A834HKE6</accession>
<keyword evidence="14" id="KW-0812">Transmembrane</keyword>
<evidence type="ECO:0000313" key="17">
    <source>
        <dbReference type="EMBL" id="KAF7152664.1"/>
    </source>
</evidence>
<dbReference type="InterPro" id="IPR017053">
    <property type="entry name" value="Response_reg_B-typ_pln"/>
</dbReference>
<comment type="similarity">
    <text evidence="2">Belongs to the ARR family. Type-B subfamily.</text>
</comment>
<dbReference type="CDD" id="cd17584">
    <property type="entry name" value="REC_typeB_ARR-like"/>
    <property type="match status" value="1"/>
</dbReference>
<dbReference type="InterPro" id="IPR011006">
    <property type="entry name" value="CheY-like_superfamily"/>
</dbReference>
<evidence type="ECO:0000256" key="13">
    <source>
        <dbReference type="SAM" id="MobiDB-lite"/>
    </source>
</evidence>
<dbReference type="GO" id="GO:0003700">
    <property type="term" value="F:DNA-binding transcription factor activity"/>
    <property type="evidence" value="ECO:0007669"/>
    <property type="project" value="UniProtKB-UniRule"/>
</dbReference>
<dbReference type="GO" id="GO:0005634">
    <property type="term" value="C:nucleus"/>
    <property type="evidence" value="ECO:0007669"/>
    <property type="project" value="UniProtKB-SubCell"/>
</dbReference>
<comment type="function">
    <text evidence="11">Transcriptional activator that binds specific DNA sequence.</text>
</comment>
<keyword evidence="9 11" id="KW-0804">Transcription</keyword>
<evidence type="ECO:0000256" key="5">
    <source>
        <dbReference type="ARBA" id="ARBA00023012"/>
    </source>
</evidence>
<dbReference type="Pfam" id="PF00249">
    <property type="entry name" value="Myb_DNA-binding"/>
    <property type="match status" value="1"/>
</dbReference>
<feature type="domain" description="HTH myb-type" evidence="16">
    <location>
        <begin position="250"/>
        <end position="309"/>
    </location>
</feature>
<dbReference type="OrthoDB" id="60033at2759"/>
<dbReference type="FunFam" id="1.10.10.60:FF:000007">
    <property type="entry name" value="Two-component response regulator"/>
    <property type="match status" value="1"/>
</dbReference>
<dbReference type="PIRSF" id="PIRSF036392">
    <property type="entry name" value="RR_ARR_type-B"/>
    <property type="match status" value="1"/>
</dbReference>
<dbReference type="EMBL" id="WJXA01000001">
    <property type="protein sequence ID" value="KAF7152664.1"/>
    <property type="molecule type" value="Genomic_DNA"/>
</dbReference>
<evidence type="ECO:0000256" key="7">
    <source>
        <dbReference type="ARBA" id="ARBA00023125"/>
    </source>
</evidence>
<evidence type="ECO:0000256" key="3">
    <source>
        <dbReference type="ARBA" id="ARBA00022553"/>
    </source>
</evidence>
<evidence type="ECO:0000256" key="12">
    <source>
        <dbReference type="PROSITE-ProRule" id="PRU00169"/>
    </source>
</evidence>
<dbReference type="InterPro" id="IPR017930">
    <property type="entry name" value="Myb_dom"/>
</dbReference>
<keyword evidence="3 12" id="KW-0597">Phosphoprotein</keyword>
<dbReference type="Gene3D" id="1.10.10.60">
    <property type="entry name" value="Homeodomain-like"/>
    <property type="match status" value="1"/>
</dbReference>
<comment type="caution">
    <text evidence="17">The sequence shown here is derived from an EMBL/GenBank/DDBJ whole genome shotgun (WGS) entry which is preliminary data.</text>
</comment>
<evidence type="ECO:0000256" key="11">
    <source>
        <dbReference type="PIRNR" id="PIRNR036392"/>
    </source>
</evidence>
<dbReference type="PANTHER" id="PTHR43874:SF205">
    <property type="entry name" value="TWO-COMPONENT RESPONSE REGULATOR ORR23"/>
    <property type="match status" value="1"/>
</dbReference>
<dbReference type="Proteomes" id="UP000626092">
    <property type="component" value="Unassembled WGS sequence"/>
</dbReference>
<sequence length="686" mass="75019">MTLEEIKGSLGGENDKFPVGMRVLAVDDDRTWLRILDELLRKCHYHGLILSISCFFLCFILNLSLNSLFFLYSNMGFSVKATDTLAFVVLAVTTASQAKAALKMLRESKNRFDLVISDVHMPDMDGFKLLELVGLEMDLPVIMLSGNGDPKLVMKGITHGACDYLVKPVRIEELRNIWQHVIRKKKFDSKSENNSNAQDKGHQGGGQAPSPDGTTDQTRKVSRKRKEDEEEEQEEEEGEENGHENEDPATQKKPRVVWSIELHRKFVAAVNQLGIEKAVPKRILDMMNVEGLTRENVASHLQKYRLYLKRISSVATQQANMVAALGGKDASYMRMSSLDGIGDFRTLAGPGRYSNSNISPYQTGGILGRLNSPAGVNLRSLSSSALFQPGHAQNLTTLGKLQPVVWPSNQNPSLFQGIPTSLGLGPFQPGGASSSPFTVHGNGQHMQDGGLFSSQPSFKVGSLTSEPFNTAVGGSNESWHSTVELPNYSPNSLSLSGPFDQDRLTPNSVRSNISSTAAHIQNGPLDFSSANSISAPMEDSRGEIHFQAGSVGNVVRNMNQETAKRWDSNQIFSPFHSVVPANGVVSPLSQSMGQTNGVFHRKTDPALVSRSHSSAPTLAQHIGIEKSFMDPKMRSNEDYTSEQTKSPGGHVHGGYESLDDIMNAMIKREQEGSLDGEYGFGAYTFG</sequence>
<keyword evidence="10 11" id="KW-0539">Nucleus</keyword>
<evidence type="ECO:0000256" key="6">
    <source>
        <dbReference type="ARBA" id="ARBA00023015"/>
    </source>
</evidence>
<feature type="compositionally biased region" description="Basic and acidic residues" evidence="13">
    <location>
        <begin position="240"/>
        <end position="250"/>
    </location>
</feature>
<dbReference type="PROSITE" id="PS51294">
    <property type="entry name" value="HTH_MYB"/>
    <property type="match status" value="1"/>
</dbReference>
<dbReference type="GO" id="GO:0003677">
    <property type="term" value="F:DNA binding"/>
    <property type="evidence" value="ECO:0007669"/>
    <property type="project" value="UniProtKB-KW"/>
</dbReference>
<feature type="compositionally biased region" description="Acidic residues" evidence="13">
    <location>
        <begin position="228"/>
        <end position="239"/>
    </location>
</feature>
<dbReference type="PROSITE" id="PS50110">
    <property type="entry name" value="RESPONSE_REGULATORY"/>
    <property type="match status" value="1"/>
</dbReference>
<dbReference type="SUPFAM" id="SSF52172">
    <property type="entry name" value="CheY-like"/>
    <property type="match status" value="1"/>
</dbReference>
<dbReference type="InterPro" id="IPR045279">
    <property type="entry name" value="ARR-like"/>
</dbReference>
<keyword evidence="14" id="KW-1133">Transmembrane helix</keyword>
<dbReference type="AlphaFoldDB" id="A0A834HKE6"/>
<keyword evidence="6 11" id="KW-0805">Transcription regulation</keyword>
<dbReference type="Gene3D" id="3.40.50.2300">
    <property type="match status" value="1"/>
</dbReference>
<evidence type="ECO:0000256" key="1">
    <source>
        <dbReference type="ARBA" id="ARBA00004123"/>
    </source>
</evidence>
<keyword evidence="4" id="KW-0932">Cytokinin signaling pathway</keyword>
<reference evidence="17" key="1">
    <citation type="submission" date="2019-11" db="EMBL/GenBank/DDBJ databases">
        <authorList>
            <person name="Liu Y."/>
            <person name="Hou J."/>
            <person name="Li T.-Q."/>
            <person name="Guan C.-H."/>
            <person name="Wu X."/>
            <person name="Wu H.-Z."/>
            <person name="Ling F."/>
            <person name="Zhang R."/>
            <person name="Shi X.-G."/>
            <person name="Ren J.-P."/>
            <person name="Chen E.-F."/>
            <person name="Sun J.-M."/>
        </authorList>
    </citation>
    <scope>NUCLEOTIDE SEQUENCE</scope>
    <source>
        <strain evidence="17">Adult_tree_wgs_1</strain>
        <tissue evidence="17">Leaves</tissue>
    </source>
</reference>
<evidence type="ECO:0000256" key="9">
    <source>
        <dbReference type="ARBA" id="ARBA00023163"/>
    </source>
</evidence>
<dbReference type="PANTHER" id="PTHR43874">
    <property type="entry name" value="TWO-COMPONENT RESPONSE REGULATOR"/>
    <property type="match status" value="1"/>
</dbReference>
<keyword evidence="14" id="KW-0472">Membrane</keyword>
<evidence type="ECO:0000259" key="15">
    <source>
        <dbReference type="PROSITE" id="PS50110"/>
    </source>
</evidence>
<dbReference type="SMART" id="SM00448">
    <property type="entry name" value="REC"/>
    <property type="match status" value="1"/>
</dbReference>
<organism evidence="17 18">
    <name type="scientific">Rhododendron simsii</name>
    <name type="common">Sims's rhododendron</name>
    <dbReference type="NCBI Taxonomy" id="118357"/>
    <lineage>
        <taxon>Eukaryota</taxon>
        <taxon>Viridiplantae</taxon>
        <taxon>Streptophyta</taxon>
        <taxon>Embryophyta</taxon>
        <taxon>Tracheophyta</taxon>
        <taxon>Spermatophyta</taxon>
        <taxon>Magnoliopsida</taxon>
        <taxon>eudicotyledons</taxon>
        <taxon>Gunneridae</taxon>
        <taxon>Pentapetalae</taxon>
        <taxon>asterids</taxon>
        <taxon>Ericales</taxon>
        <taxon>Ericaceae</taxon>
        <taxon>Ericoideae</taxon>
        <taxon>Rhodoreae</taxon>
        <taxon>Rhododendron</taxon>
    </lineage>
</organism>
<dbReference type="GO" id="GO:0000160">
    <property type="term" value="P:phosphorelay signal transduction system"/>
    <property type="evidence" value="ECO:0007669"/>
    <property type="project" value="UniProtKB-KW"/>
</dbReference>
<keyword evidence="5 11" id="KW-0902">Two-component regulatory system</keyword>
<evidence type="ECO:0000256" key="14">
    <source>
        <dbReference type="SAM" id="Phobius"/>
    </source>
</evidence>
<dbReference type="Pfam" id="PF00072">
    <property type="entry name" value="Response_reg"/>
    <property type="match status" value="1"/>
</dbReference>
<keyword evidence="7 11" id="KW-0238">DNA-binding</keyword>
<proteinExistence type="inferred from homology"/>
<dbReference type="GO" id="GO:0009736">
    <property type="term" value="P:cytokinin-activated signaling pathway"/>
    <property type="evidence" value="ECO:0007669"/>
    <property type="project" value="UniProtKB-KW"/>
</dbReference>
<evidence type="ECO:0000256" key="8">
    <source>
        <dbReference type="ARBA" id="ARBA00023159"/>
    </source>
</evidence>
<dbReference type="InterPro" id="IPR009057">
    <property type="entry name" value="Homeodomain-like_sf"/>
</dbReference>
<dbReference type="SUPFAM" id="SSF46689">
    <property type="entry name" value="Homeodomain-like"/>
    <property type="match status" value="1"/>
</dbReference>
<name>A0A834HKE6_RHOSS</name>